<dbReference type="InterPro" id="IPR016181">
    <property type="entry name" value="Acyl_CoA_acyltransferase"/>
</dbReference>
<sequence>MADRQGTPTIERLTGEAIRPVLDEVARLRISVFAAFPYLYAGDAAYERRYLETYVASPGAVVVVARAPSGEIVGASTAAPLADHQPQLAESFAKNDIDPAAVFYCAESVLLPDWRGYGIGHRFFEEREAAAREQGFSLVAFCAVIRPPDHPARPKDYSPLDPFWMKRGYAKMDAIHAPMSWRDIGEIEESEKDMQFWVKRLAG</sequence>
<dbReference type="RefSeq" id="WP_170923359.1">
    <property type="nucleotide sequence ID" value="NZ_FWXR01000022.1"/>
</dbReference>
<name>A0A1W2E7R2_9HYPH</name>
<evidence type="ECO:0000313" key="2">
    <source>
        <dbReference type="Proteomes" id="UP000192656"/>
    </source>
</evidence>
<dbReference type="SUPFAM" id="SSF55729">
    <property type="entry name" value="Acyl-CoA N-acyltransferases (Nat)"/>
    <property type="match status" value="1"/>
</dbReference>
<accession>A0A1W2E7R2</accession>
<evidence type="ECO:0000313" key="1">
    <source>
        <dbReference type="EMBL" id="SMD05482.1"/>
    </source>
</evidence>
<evidence type="ECO:0008006" key="3">
    <source>
        <dbReference type="Google" id="ProtNLM"/>
    </source>
</evidence>
<keyword evidence="2" id="KW-1185">Reference proteome</keyword>
<dbReference type="Proteomes" id="UP000192656">
    <property type="component" value="Unassembled WGS sequence"/>
</dbReference>
<dbReference type="Gene3D" id="3.40.630.30">
    <property type="match status" value="1"/>
</dbReference>
<gene>
    <name evidence="1" type="ORF">SAMN06297251_12214</name>
</gene>
<protein>
    <recommendedName>
        <fullName evidence="3">N-acetyltransferase domain-containing protein</fullName>
    </recommendedName>
</protein>
<dbReference type="AlphaFoldDB" id="A0A1W2E7R2"/>
<dbReference type="STRING" id="937218.SAMN06297251_12214"/>
<reference evidence="1 2" key="1">
    <citation type="submission" date="2017-04" db="EMBL/GenBank/DDBJ databases">
        <authorList>
            <person name="Afonso C.L."/>
            <person name="Miller P.J."/>
            <person name="Scott M.A."/>
            <person name="Spackman E."/>
            <person name="Goraichik I."/>
            <person name="Dimitrov K.M."/>
            <person name="Suarez D.L."/>
            <person name="Swayne D.E."/>
        </authorList>
    </citation>
    <scope>NUCLEOTIDE SEQUENCE [LARGE SCALE GENOMIC DNA]</scope>
    <source>
        <strain evidence="1 2">CGMCC 1.10972</strain>
    </source>
</reference>
<proteinExistence type="predicted"/>
<organism evidence="1 2">
    <name type="scientific">Fulvimarina manganoxydans</name>
    <dbReference type="NCBI Taxonomy" id="937218"/>
    <lineage>
        <taxon>Bacteria</taxon>
        <taxon>Pseudomonadati</taxon>
        <taxon>Pseudomonadota</taxon>
        <taxon>Alphaproteobacteria</taxon>
        <taxon>Hyphomicrobiales</taxon>
        <taxon>Aurantimonadaceae</taxon>
        <taxon>Fulvimarina</taxon>
    </lineage>
</organism>
<dbReference type="EMBL" id="FWXR01000022">
    <property type="protein sequence ID" value="SMD05482.1"/>
    <property type="molecule type" value="Genomic_DNA"/>
</dbReference>